<protein>
    <recommendedName>
        <fullName evidence="2 8">Thymidine kinase</fullName>
        <ecNumber evidence="2 8">2.7.1.21</ecNumber>
    </recommendedName>
</protein>
<keyword evidence="3 8" id="KW-0237">DNA synthesis</keyword>
<comment type="similarity">
    <text evidence="1 9">Belongs to the thymidine kinase family.</text>
</comment>
<dbReference type="Gramene" id="CDP20715">
    <property type="protein sequence ID" value="CDP20715"/>
    <property type="gene ID" value="GSCOC_T00001074001"/>
</dbReference>
<dbReference type="InterPro" id="IPR001267">
    <property type="entry name" value="Thymidine_kinase"/>
</dbReference>
<gene>
    <name evidence="10" type="ORF">GSCOC_T00001074001</name>
</gene>
<dbReference type="PANTHER" id="PTHR11441">
    <property type="entry name" value="THYMIDINE KINASE"/>
    <property type="match status" value="1"/>
</dbReference>
<evidence type="ECO:0000256" key="5">
    <source>
        <dbReference type="ARBA" id="ARBA00022741"/>
    </source>
</evidence>
<evidence type="ECO:0000313" key="10">
    <source>
        <dbReference type="EMBL" id="CDP20715.1"/>
    </source>
</evidence>
<evidence type="ECO:0000256" key="9">
    <source>
        <dbReference type="RuleBase" id="RU004165"/>
    </source>
</evidence>
<evidence type="ECO:0000256" key="6">
    <source>
        <dbReference type="ARBA" id="ARBA00022777"/>
    </source>
</evidence>
<keyword evidence="4 8" id="KW-0808">Transferase</keyword>
<dbReference type="PANTHER" id="PTHR11441:SF0">
    <property type="entry name" value="THYMIDINE KINASE, CYTOSOLIC"/>
    <property type="match status" value="1"/>
</dbReference>
<accession>A0A068VIV8</accession>
<evidence type="ECO:0000256" key="1">
    <source>
        <dbReference type="ARBA" id="ARBA00007587"/>
    </source>
</evidence>
<dbReference type="EMBL" id="HG740696">
    <property type="protein sequence ID" value="CDP20715.1"/>
    <property type="molecule type" value="Genomic_DNA"/>
</dbReference>
<dbReference type="GO" id="GO:0046104">
    <property type="term" value="P:thymidine metabolic process"/>
    <property type="evidence" value="ECO:0007669"/>
    <property type="project" value="TreeGrafter"/>
</dbReference>
<dbReference type="GO" id="GO:0071897">
    <property type="term" value="P:DNA biosynthetic process"/>
    <property type="evidence" value="ECO:0007669"/>
    <property type="project" value="UniProtKB-KW"/>
</dbReference>
<dbReference type="Proteomes" id="UP000295252">
    <property type="component" value="Unassembled WGS sequence"/>
</dbReference>
<dbReference type="GO" id="GO:0004797">
    <property type="term" value="F:thymidine kinase activity"/>
    <property type="evidence" value="ECO:0007669"/>
    <property type="project" value="UniProtKB-EC"/>
</dbReference>
<dbReference type="AlphaFoldDB" id="A0A068VIV8"/>
<keyword evidence="11" id="KW-1185">Reference proteome</keyword>
<proteinExistence type="inferred from homology"/>
<evidence type="ECO:0000256" key="7">
    <source>
        <dbReference type="ARBA" id="ARBA00022840"/>
    </source>
</evidence>
<keyword evidence="6 8" id="KW-0418">Kinase</keyword>
<dbReference type="InterPro" id="IPR027417">
    <property type="entry name" value="P-loop_NTPase"/>
</dbReference>
<dbReference type="SUPFAM" id="SSF52540">
    <property type="entry name" value="P-loop containing nucleoside triphosphate hydrolases"/>
    <property type="match status" value="1"/>
</dbReference>
<name>A0A068VIV8_COFCA</name>
<keyword evidence="7 8" id="KW-0067">ATP-binding</keyword>
<evidence type="ECO:0000256" key="8">
    <source>
        <dbReference type="RuleBase" id="RU000544"/>
    </source>
</evidence>
<organism evidence="10 11">
    <name type="scientific">Coffea canephora</name>
    <name type="common">Robusta coffee</name>
    <dbReference type="NCBI Taxonomy" id="49390"/>
    <lineage>
        <taxon>Eukaryota</taxon>
        <taxon>Viridiplantae</taxon>
        <taxon>Streptophyta</taxon>
        <taxon>Embryophyta</taxon>
        <taxon>Tracheophyta</taxon>
        <taxon>Spermatophyta</taxon>
        <taxon>Magnoliopsida</taxon>
        <taxon>eudicotyledons</taxon>
        <taxon>Gunneridae</taxon>
        <taxon>Pentapetalae</taxon>
        <taxon>asterids</taxon>
        <taxon>lamiids</taxon>
        <taxon>Gentianales</taxon>
        <taxon>Rubiaceae</taxon>
        <taxon>Ixoroideae</taxon>
        <taxon>Gardenieae complex</taxon>
        <taxon>Bertiereae - Coffeeae clade</taxon>
        <taxon>Coffeeae</taxon>
        <taxon>Coffea</taxon>
    </lineage>
</organism>
<dbReference type="PhylomeDB" id="A0A068VIV8"/>
<dbReference type="Pfam" id="PF00265">
    <property type="entry name" value="TK"/>
    <property type="match status" value="1"/>
</dbReference>
<dbReference type="EC" id="2.7.1.21" evidence="2 8"/>
<dbReference type="Gene3D" id="3.40.50.300">
    <property type="entry name" value="P-loop containing nucleotide triphosphate hydrolases"/>
    <property type="match status" value="1"/>
</dbReference>
<sequence>MRELRSYQLNEDLACVLKDMGYIPHAKSIAVIKSDKYTRYALHSIVTHDGEKLPFRQKLGSEAYDKACPIEIELLKVIGIDEAQFFEDLCDFYLEAADYDGKVVIDAVDWMVTI</sequence>
<keyword evidence="5 8" id="KW-0547">Nucleotide-binding</keyword>
<evidence type="ECO:0000256" key="2">
    <source>
        <dbReference type="ARBA" id="ARBA00012118"/>
    </source>
</evidence>
<dbReference type="InParanoid" id="A0A068VIV8"/>
<evidence type="ECO:0000256" key="4">
    <source>
        <dbReference type="ARBA" id="ARBA00022679"/>
    </source>
</evidence>
<comment type="catalytic activity">
    <reaction evidence="8">
        <text>thymidine + ATP = dTMP + ADP + H(+)</text>
        <dbReference type="Rhea" id="RHEA:19129"/>
        <dbReference type="ChEBI" id="CHEBI:15378"/>
        <dbReference type="ChEBI" id="CHEBI:17748"/>
        <dbReference type="ChEBI" id="CHEBI:30616"/>
        <dbReference type="ChEBI" id="CHEBI:63528"/>
        <dbReference type="ChEBI" id="CHEBI:456216"/>
        <dbReference type="EC" id="2.7.1.21"/>
    </reaction>
</comment>
<dbReference type="STRING" id="49390.A0A068VIV8"/>
<evidence type="ECO:0000313" key="11">
    <source>
        <dbReference type="Proteomes" id="UP000295252"/>
    </source>
</evidence>
<evidence type="ECO:0000256" key="3">
    <source>
        <dbReference type="ARBA" id="ARBA00022634"/>
    </source>
</evidence>
<dbReference type="GO" id="GO:0005524">
    <property type="term" value="F:ATP binding"/>
    <property type="evidence" value="ECO:0007669"/>
    <property type="project" value="UniProtKB-KW"/>
</dbReference>
<reference evidence="11" key="1">
    <citation type="journal article" date="2014" name="Science">
        <title>The coffee genome provides insight into the convergent evolution of caffeine biosynthesis.</title>
        <authorList>
            <person name="Denoeud F."/>
            <person name="Carretero-Paulet L."/>
            <person name="Dereeper A."/>
            <person name="Droc G."/>
            <person name="Guyot R."/>
            <person name="Pietrella M."/>
            <person name="Zheng C."/>
            <person name="Alberti A."/>
            <person name="Anthony F."/>
            <person name="Aprea G."/>
            <person name="Aury J.M."/>
            <person name="Bento P."/>
            <person name="Bernard M."/>
            <person name="Bocs S."/>
            <person name="Campa C."/>
            <person name="Cenci A."/>
            <person name="Combes M.C."/>
            <person name="Crouzillat D."/>
            <person name="Da Silva C."/>
            <person name="Daddiego L."/>
            <person name="De Bellis F."/>
            <person name="Dussert S."/>
            <person name="Garsmeur O."/>
            <person name="Gayraud T."/>
            <person name="Guignon V."/>
            <person name="Jahn K."/>
            <person name="Jamilloux V."/>
            <person name="Joet T."/>
            <person name="Labadie K."/>
            <person name="Lan T."/>
            <person name="Leclercq J."/>
            <person name="Lepelley M."/>
            <person name="Leroy T."/>
            <person name="Li L.T."/>
            <person name="Librado P."/>
            <person name="Lopez L."/>
            <person name="Munoz A."/>
            <person name="Noel B."/>
            <person name="Pallavicini A."/>
            <person name="Perrotta G."/>
            <person name="Poncet V."/>
            <person name="Pot D."/>
            <person name="Priyono X."/>
            <person name="Rigoreau M."/>
            <person name="Rouard M."/>
            <person name="Rozas J."/>
            <person name="Tranchant-Dubreuil C."/>
            <person name="VanBuren R."/>
            <person name="Zhang Q."/>
            <person name="Andrade A.C."/>
            <person name="Argout X."/>
            <person name="Bertrand B."/>
            <person name="de Kochko A."/>
            <person name="Graziosi G."/>
            <person name="Henry R.J."/>
            <person name="Jayarama X."/>
            <person name="Ming R."/>
            <person name="Nagai C."/>
            <person name="Rounsley S."/>
            <person name="Sankoff D."/>
            <person name="Giuliano G."/>
            <person name="Albert V.A."/>
            <person name="Wincker P."/>
            <person name="Lashermes P."/>
        </authorList>
    </citation>
    <scope>NUCLEOTIDE SEQUENCE [LARGE SCALE GENOMIC DNA]</scope>
    <source>
        <strain evidence="11">cv. DH200-94</strain>
    </source>
</reference>